<name>A0ABP9L992_9RHOB</name>
<organism evidence="1 2">
    <name type="scientific">[Roseibacterium] beibuensis</name>
    <dbReference type="NCBI Taxonomy" id="1193142"/>
    <lineage>
        <taxon>Bacteria</taxon>
        <taxon>Pseudomonadati</taxon>
        <taxon>Pseudomonadota</taxon>
        <taxon>Alphaproteobacteria</taxon>
        <taxon>Rhodobacterales</taxon>
        <taxon>Roseobacteraceae</taxon>
        <taxon>Roseicyclus</taxon>
    </lineage>
</organism>
<protein>
    <submittedName>
        <fullName evidence="1">Uncharacterized protein</fullName>
    </submittedName>
</protein>
<dbReference type="EMBL" id="BAABHW010000002">
    <property type="protein sequence ID" value="GAA5071294.1"/>
    <property type="molecule type" value="Genomic_DNA"/>
</dbReference>
<evidence type="ECO:0000313" key="1">
    <source>
        <dbReference type="EMBL" id="GAA5071294.1"/>
    </source>
</evidence>
<comment type="caution">
    <text evidence="1">The sequence shown here is derived from an EMBL/GenBank/DDBJ whole genome shotgun (WGS) entry which is preliminary data.</text>
</comment>
<dbReference type="Proteomes" id="UP001499910">
    <property type="component" value="Unassembled WGS sequence"/>
</dbReference>
<dbReference type="RefSeq" id="WP_259550056.1">
    <property type="nucleotide sequence ID" value="NZ_JANXIR010000005.1"/>
</dbReference>
<evidence type="ECO:0000313" key="2">
    <source>
        <dbReference type="Proteomes" id="UP001499910"/>
    </source>
</evidence>
<keyword evidence="2" id="KW-1185">Reference proteome</keyword>
<accession>A0ABP9L992</accession>
<gene>
    <name evidence="1" type="ORF">GCM10023209_14860</name>
</gene>
<proteinExistence type="predicted"/>
<reference evidence="2" key="1">
    <citation type="journal article" date="2019" name="Int. J. Syst. Evol. Microbiol.">
        <title>The Global Catalogue of Microorganisms (GCM) 10K type strain sequencing project: providing services to taxonomists for standard genome sequencing and annotation.</title>
        <authorList>
            <consortium name="The Broad Institute Genomics Platform"/>
            <consortium name="The Broad Institute Genome Sequencing Center for Infectious Disease"/>
            <person name="Wu L."/>
            <person name="Ma J."/>
        </authorList>
    </citation>
    <scope>NUCLEOTIDE SEQUENCE [LARGE SCALE GENOMIC DNA]</scope>
    <source>
        <strain evidence="2">JCM 18015</strain>
    </source>
</reference>
<sequence>MTEPTEARPVPPLPVIRYAATQQEAEALVEEAVADWPPLPGLTMRANAVRLLASMYHVHGSTRFPRGWVRPAMQAFIAAGVDCPNARCWRSYRSDVQDNPGSFLSTKGTPTHLLRQMELDLLAE</sequence>